<name>A0A1W1VHV8_9FIRM</name>
<dbReference type="InterPro" id="IPR007607">
    <property type="entry name" value="BacA/B"/>
</dbReference>
<evidence type="ECO:0000313" key="3">
    <source>
        <dbReference type="Proteomes" id="UP000192569"/>
    </source>
</evidence>
<dbReference type="RefSeq" id="WP_084664184.1">
    <property type="nucleotide sequence ID" value="NZ_LT838272.1"/>
</dbReference>
<dbReference type="AlphaFoldDB" id="A0A1W1VHV8"/>
<organism evidence="2 3">
    <name type="scientific">Thermanaeromonas toyohensis ToBE</name>
    <dbReference type="NCBI Taxonomy" id="698762"/>
    <lineage>
        <taxon>Bacteria</taxon>
        <taxon>Bacillati</taxon>
        <taxon>Bacillota</taxon>
        <taxon>Clostridia</taxon>
        <taxon>Neomoorellales</taxon>
        <taxon>Neomoorellaceae</taxon>
        <taxon>Thermanaeromonas</taxon>
    </lineage>
</organism>
<sequence length="125" mass="12935">MLGRKTVSLQENSPVSTVIGQGTRIKGTLVTSDSLRIDGFLEGEIDASGDLIIGETGEVVATVKARNLVVVGKLKGNVHTTGKLEILAKGAIYGDVKVGELAVEAGAILCGNCSMEKEGKEPALK</sequence>
<keyword evidence="3" id="KW-1185">Reference proteome</keyword>
<proteinExistence type="inferred from homology"/>
<dbReference type="Proteomes" id="UP000192569">
    <property type="component" value="Chromosome I"/>
</dbReference>
<dbReference type="OrthoDB" id="9802488at2"/>
<dbReference type="Pfam" id="PF04519">
    <property type="entry name" value="Bactofilin"/>
    <property type="match status" value="1"/>
</dbReference>
<dbReference type="PANTHER" id="PTHR35024:SF4">
    <property type="entry name" value="POLYMER-FORMING CYTOSKELETAL PROTEIN"/>
    <property type="match status" value="1"/>
</dbReference>
<gene>
    <name evidence="2" type="ORF">SAMN00808754_0752</name>
</gene>
<protein>
    <submittedName>
        <fullName evidence="2">Protein CcmA, bactofilin family</fullName>
    </submittedName>
</protein>
<evidence type="ECO:0000313" key="2">
    <source>
        <dbReference type="EMBL" id="SMB92965.1"/>
    </source>
</evidence>
<reference evidence="2 3" key="1">
    <citation type="submission" date="2017-04" db="EMBL/GenBank/DDBJ databases">
        <authorList>
            <person name="Afonso C.L."/>
            <person name="Miller P.J."/>
            <person name="Scott M.A."/>
            <person name="Spackman E."/>
            <person name="Goraichik I."/>
            <person name="Dimitrov K.M."/>
            <person name="Suarez D.L."/>
            <person name="Swayne D.E."/>
        </authorList>
    </citation>
    <scope>NUCLEOTIDE SEQUENCE [LARGE SCALE GENOMIC DNA]</scope>
    <source>
        <strain evidence="2 3">ToBE</strain>
    </source>
</reference>
<accession>A0A1W1VHV8</accession>
<dbReference type="EMBL" id="LT838272">
    <property type="protein sequence ID" value="SMB92965.1"/>
    <property type="molecule type" value="Genomic_DNA"/>
</dbReference>
<dbReference type="PANTHER" id="PTHR35024">
    <property type="entry name" value="HYPOTHETICAL CYTOSOLIC PROTEIN"/>
    <property type="match status" value="1"/>
</dbReference>
<dbReference type="STRING" id="698762.SAMN00808754_0752"/>
<comment type="similarity">
    <text evidence="1">Belongs to the bactofilin family.</text>
</comment>
<evidence type="ECO:0000256" key="1">
    <source>
        <dbReference type="ARBA" id="ARBA00044755"/>
    </source>
</evidence>